<feature type="region of interest" description="Disordered" evidence="5">
    <location>
        <begin position="238"/>
        <end position="293"/>
    </location>
</feature>
<dbReference type="EMBL" id="GL376578">
    <property type="status" value="NOT_ANNOTATED_CDS"/>
    <property type="molecule type" value="Genomic_DNA"/>
</dbReference>
<protein>
    <recommendedName>
        <fullName evidence="10">Exocyst complex component</fullName>
    </recommendedName>
</protein>
<dbReference type="PANTHER" id="PTHR12702:SF0">
    <property type="entry name" value="EXOCYST COMPLEX COMPONENT 6"/>
    <property type="match status" value="1"/>
</dbReference>
<keyword evidence="3" id="KW-0268">Exocytosis</keyword>
<sequence>MSAPVARSSAWQNKPEWEVLVDNIAQSHSRLASGIQLAIEKQWGNNFTACLQAYANAKEQEIRGVCYSNYQEFVDSIEEIVRMKADVGKLQRDIDRFQHELASATSGVLTIHDSLDACYHVQKNIDESIEKLQQCQRIAGLATTIDMYIQQNKLFHALKVLEELRAEIAGFRGQLFPQRMNDWMHIAMETIKEEAKRSVSTWLEEIRAASLSIGEFAIKRFENQVSEQYYEQDILEKCGLPSTPSTPRPTGTPTAAMQTRGSGLPLNPSTPRGSVAPSTGSSSSLAKHAASGDELPKLPSLKVLNSDADLLREKNSIHAGYMKKTLEHLSPMLRILHVFRVMNQVPELAAFYNANRLPQLQLQSFLTGDVAMITPDKFISQHEELFKKFTGSFCLEHLLWKYSNEALLTKKEINGIFHLIVQSLCGIVTASILRIEAPKTILDIKRSAIMCARALCDEVHEYNPASIFDTFRRLGAHFRHSMLAETTKKLREFMTTDTFEHLKVPKKNLPEVLAVCGIHGQEEKILKNVDLTVDPVVLPLTDVVTKSCKAIESLVQMMYDYERYLNINDWGDAVRDDTIEALGILNDVLNEVIDQRSDLQVSMVVVIGSNASFLAAACDHFEQVVKVQTEAWEARTYGYSVNNTLRNHQLVKPNSNRLLLSKTGAKKKFESTMTRAQDMVCELMLKKIDELLASFYYVNWVPAEVSLQPDPSMWDLITYLKVTFSQLSHLPTVVREAIHFASCIHISKSMEQLLTGTTVRKLNMAGISNFKRNLDALLDYIGTIEIQQLKECFLALTQLLELLLSGQADKFLDPQQREAGRFSHLSAETVSLVLEKVKDVKSSKLWGSSSSSSSSQSTHKKTSLLGSVVKTLRK</sequence>
<dbReference type="GO" id="GO:0006886">
    <property type="term" value="P:intracellular protein transport"/>
    <property type="evidence" value="ECO:0007669"/>
    <property type="project" value="InterPro"/>
</dbReference>
<reference evidence="8" key="3">
    <citation type="submission" date="2015-02" db="UniProtKB">
        <authorList>
            <consortium name="EnsemblProtists"/>
        </authorList>
    </citation>
    <scope>IDENTIFICATION</scope>
    <source>
        <strain evidence="8">DAOM BR144</strain>
    </source>
</reference>
<dbReference type="EnsemblProtists" id="PYU1_T013962">
    <property type="protein sequence ID" value="PYU1_T013962"/>
    <property type="gene ID" value="PYU1_G013933"/>
</dbReference>
<dbReference type="Pfam" id="PF20651">
    <property type="entry name" value="EXOC6_Sec15_N"/>
    <property type="match status" value="1"/>
</dbReference>
<dbReference type="InterPro" id="IPR046361">
    <property type="entry name" value="EXOC6/Sec15_C"/>
</dbReference>
<feature type="domain" description="Exocyst complex component EXOC6/Sec15 N-terminal" evidence="7">
    <location>
        <begin position="51"/>
        <end position="218"/>
    </location>
</feature>
<dbReference type="STRING" id="431595.K3X9R3"/>
<dbReference type="InterPro" id="IPR042045">
    <property type="entry name" value="EXOC6/Sec15_C_dom1"/>
</dbReference>
<dbReference type="GO" id="GO:0090522">
    <property type="term" value="P:vesicle tethering involved in exocytosis"/>
    <property type="evidence" value="ECO:0007669"/>
    <property type="project" value="InterPro"/>
</dbReference>
<dbReference type="InterPro" id="IPR048359">
    <property type="entry name" value="EXOC6_Sec15_N"/>
</dbReference>
<keyword evidence="2" id="KW-0813">Transport</keyword>
<dbReference type="HOGENOM" id="CLU_018904_0_0_1"/>
<evidence type="ECO:0000256" key="1">
    <source>
        <dbReference type="ARBA" id="ARBA00007944"/>
    </source>
</evidence>
<dbReference type="VEuPathDB" id="FungiDB:PYU1_G013933"/>
<dbReference type="eggNOG" id="KOG2176">
    <property type="taxonomic scope" value="Eukaryota"/>
</dbReference>
<dbReference type="OMA" id="FPFHSEQ"/>
<dbReference type="InterPro" id="IPR042044">
    <property type="entry name" value="EXOC6PINT-1/Sec15/Tip20_C_dom2"/>
</dbReference>
<dbReference type="Pfam" id="PF04091">
    <property type="entry name" value="Sec15_C"/>
    <property type="match status" value="1"/>
</dbReference>
<dbReference type="AlphaFoldDB" id="K3X9R3"/>
<dbReference type="Proteomes" id="UP000019132">
    <property type="component" value="Unassembled WGS sequence"/>
</dbReference>
<evidence type="ECO:0000313" key="8">
    <source>
        <dbReference type="EnsemblProtists" id="PYU1_T013962"/>
    </source>
</evidence>
<name>K3X9R3_GLOUD</name>
<organism evidence="8 9">
    <name type="scientific">Globisporangium ultimum (strain ATCC 200006 / CBS 805.95 / DAOM BR144)</name>
    <name type="common">Pythium ultimum</name>
    <dbReference type="NCBI Taxonomy" id="431595"/>
    <lineage>
        <taxon>Eukaryota</taxon>
        <taxon>Sar</taxon>
        <taxon>Stramenopiles</taxon>
        <taxon>Oomycota</taxon>
        <taxon>Peronosporomycetes</taxon>
        <taxon>Pythiales</taxon>
        <taxon>Pythiaceae</taxon>
        <taxon>Globisporangium</taxon>
    </lineage>
</organism>
<dbReference type="GO" id="GO:0000145">
    <property type="term" value="C:exocyst"/>
    <property type="evidence" value="ECO:0007669"/>
    <property type="project" value="TreeGrafter"/>
</dbReference>
<proteinExistence type="inferred from homology"/>
<feature type="compositionally biased region" description="Polar residues" evidence="5">
    <location>
        <begin position="255"/>
        <end position="272"/>
    </location>
</feature>
<dbReference type="GO" id="GO:0016020">
    <property type="term" value="C:membrane"/>
    <property type="evidence" value="ECO:0007669"/>
    <property type="project" value="TreeGrafter"/>
</dbReference>
<evidence type="ECO:0000256" key="4">
    <source>
        <dbReference type="ARBA" id="ARBA00023054"/>
    </source>
</evidence>
<comment type="similarity">
    <text evidence="1">Belongs to the SEC15 family.</text>
</comment>
<feature type="compositionally biased region" description="Low complexity" evidence="5">
    <location>
        <begin position="843"/>
        <end position="857"/>
    </location>
</feature>
<dbReference type="Gene3D" id="1.20.58.670">
    <property type="entry name" value="Dsl1p vesicle tethering complex, Tip20p subunit, domain D"/>
    <property type="match status" value="1"/>
</dbReference>
<evidence type="ECO:0000256" key="5">
    <source>
        <dbReference type="SAM" id="MobiDB-lite"/>
    </source>
</evidence>
<evidence type="ECO:0000256" key="2">
    <source>
        <dbReference type="ARBA" id="ARBA00022448"/>
    </source>
</evidence>
<keyword evidence="9" id="KW-1185">Reference proteome</keyword>
<evidence type="ECO:0000313" key="9">
    <source>
        <dbReference type="Proteomes" id="UP000019132"/>
    </source>
</evidence>
<evidence type="ECO:0008006" key="10">
    <source>
        <dbReference type="Google" id="ProtNLM"/>
    </source>
</evidence>
<evidence type="ECO:0000259" key="7">
    <source>
        <dbReference type="Pfam" id="PF20651"/>
    </source>
</evidence>
<evidence type="ECO:0000259" key="6">
    <source>
        <dbReference type="Pfam" id="PF04091"/>
    </source>
</evidence>
<dbReference type="GO" id="GO:0006893">
    <property type="term" value="P:Golgi to plasma membrane transport"/>
    <property type="evidence" value="ECO:0007669"/>
    <property type="project" value="TreeGrafter"/>
</dbReference>
<feature type="domain" description="Exocyst complex subunit EXOC6/Sec15 C-terminal" evidence="6">
    <location>
        <begin position="476"/>
        <end position="836"/>
    </location>
</feature>
<reference evidence="9" key="2">
    <citation type="submission" date="2010-04" db="EMBL/GenBank/DDBJ databases">
        <authorList>
            <person name="Buell R."/>
            <person name="Hamilton J."/>
            <person name="Hostetler J."/>
        </authorList>
    </citation>
    <scope>NUCLEOTIDE SEQUENCE [LARGE SCALE GENOMIC DNA]</scope>
    <source>
        <strain evidence="9">DAOM:BR144</strain>
    </source>
</reference>
<dbReference type="PANTHER" id="PTHR12702">
    <property type="entry name" value="SEC15"/>
    <property type="match status" value="1"/>
</dbReference>
<dbReference type="Gene3D" id="1.10.357.30">
    <property type="entry name" value="Exocyst complex subunit Sec15 C-terminal domain, N-terminal subdomain"/>
    <property type="match status" value="1"/>
</dbReference>
<feature type="compositionally biased region" description="Low complexity" evidence="5">
    <location>
        <begin position="274"/>
        <end position="284"/>
    </location>
</feature>
<feature type="compositionally biased region" description="Low complexity" evidence="5">
    <location>
        <begin position="241"/>
        <end position="254"/>
    </location>
</feature>
<dbReference type="InParanoid" id="K3X9R3"/>
<dbReference type="InterPro" id="IPR007225">
    <property type="entry name" value="EXOC6/Sec15"/>
</dbReference>
<feature type="region of interest" description="Disordered" evidence="5">
    <location>
        <begin position="841"/>
        <end position="874"/>
    </location>
</feature>
<accession>K3X9R3</accession>
<evidence type="ECO:0000256" key="3">
    <source>
        <dbReference type="ARBA" id="ARBA00022483"/>
    </source>
</evidence>
<keyword evidence="4" id="KW-0175">Coiled coil</keyword>
<reference evidence="9" key="1">
    <citation type="journal article" date="2010" name="Genome Biol.">
        <title>Genome sequence of the necrotrophic plant pathogen Pythium ultimum reveals original pathogenicity mechanisms and effector repertoire.</title>
        <authorList>
            <person name="Levesque C.A."/>
            <person name="Brouwer H."/>
            <person name="Cano L."/>
            <person name="Hamilton J.P."/>
            <person name="Holt C."/>
            <person name="Huitema E."/>
            <person name="Raffaele S."/>
            <person name="Robideau G.P."/>
            <person name="Thines M."/>
            <person name="Win J."/>
            <person name="Zerillo M.M."/>
            <person name="Beakes G.W."/>
            <person name="Boore J.L."/>
            <person name="Busam D."/>
            <person name="Dumas B."/>
            <person name="Ferriera S."/>
            <person name="Fuerstenberg S.I."/>
            <person name="Gachon C.M."/>
            <person name="Gaulin E."/>
            <person name="Govers F."/>
            <person name="Grenville-Briggs L."/>
            <person name="Horner N."/>
            <person name="Hostetler J."/>
            <person name="Jiang R.H."/>
            <person name="Johnson J."/>
            <person name="Krajaejun T."/>
            <person name="Lin H."/>
            <person name="Meijer H.J."/>
            <person name="Moore B."/>
            <person name="Morris P."/>
            <person name="Phuntmart V."/>
            <person name="Puiu D."/>
            <person name="Shetty J."/>
            <person name="Stajich J.E."/>
            <person name="Tripathy S."/>
            <person name="Wawra S."/>
            <person name="van West P."/>
            <person name="Whitty B.R."/>
            <person name="Coutinho P.M."/>
            <person name="Henrissat B."/>
            <person name="Martin F."/>
            <person name="Thomas P.D."/>
            <person name="Tyler B.M."/>
            <person name="De Vries R.P."/>
            <person name="Kamoun S."/>
            <person name="Yandell M."/>
            <person name="Tisserat N."/>
            <person name="Buell C.R."/>
        </authorList>
    </citation>
    <scope>NUCLEOTIDE SEQUENCE</scope>
    <source>
        <strain evidence="9">DAOM:BR144</strain>
    </source>
</reference>